<evidence type="ECO:0000313" key="3">
    <source>
        <dbReference type="Proteomes" id="UP000005396"/>
    </source>
</evidence>
<keyword evidence="1" id="KW-1133">Transmembrane helix</keyword>
<dbReference type="Proteomes" id="UP000005396">
    <property type="component" value="Unassembled WGS sequence"/>
</dbReference>
<dbReference type="PROSITE" id="PS51257">
    <property type="entry name" value="PROKAR_LIPOPROTEIN"/>
    <property type="match status" value="1"/>
</dbReference>
<dbReference type="AlphaFoldDB" id="A8RMQ5"/>
<gene>
    <name evidence="2" type="ORF">CLOBOL_01989</name>
</gene>
<dbReference type="HOGENOM" id="CLU_3267917_0_0_9"/>
<proteinExistence type="predicted"/>
<comment type="caution">
    <text evidence="2">The sequence shown here is derived from an EMBL/GenBank/DDBJ whole genome shotgun (WGS) entry which is preliminary data.</text>
</comment>
<name>A8RMQ5_ENTBW</name>
<keyword evidence="1" id="KW-0812">Transmembrane</keyword>
<accession>A8RMQ5</accession>
<dbReference type="EMBL" id="ABCC02000021">
    <property type="protein sequence ID" value="EDP17748.1"/>
    <property type="molecule type" value="Genomic_DNA"/>
</dbReference>
<evidence type="ECO:0000313" key="2">
    <source>
        <dbReference type="EMBL" id="EDP17748.1"/>
    </source>
</evidence>
<feature type="transmembrane region" description="Helical" evidence="1">
    <location>
        <begin position="12"/>
        <end position="29"/>
    </location>
</feature>
<sequence>MQKEGCRRGYSPAALLLSCLSICVLFWYNRIQNRIQLRQGH</sequence>
<dbReference type="PaxDb" id="411902-CLOBOL_01989"/>
<protein>
    <submittedName>
        <fullName evidence="2">Uncharacterized protein</fullName>
    </submittedName>
</protein>
<evidence type="ECO:0000256" key="1">
    <source>
        <dbReference type="SAM" id="Phobius"/>
    </source>
</evidence>
<keyword evidence="1" id="KW-0472">Membrane</keyword>
<reference evidence="2 3" key="2">
    <citation type="submission" date="2007-09" db="EMBL/GenBank/DDBJ databases">
        <title>Draft genome sequence of Clostridium bolteae (ATCC BAA-613).</title>
        <authorList>
            <person name="Sudarsanam P."/>
            <person name="Ley R."/>
            <person name="Guruge J."/>
            <person name="Turnbaugh P.J."/>
            <person name="Mahowald M."/>
            <person name="Liep D."/>
            <person name="Gordon J."/>
        </authorList>
    </citation>
    <scope>NUCLEOTIDE SEQUENCE [LARGE SCALE GENOMIC DNA]</scope>
    <source>
        <strain evidence="3">ATCC BAA-613 / DSM 15670 / CCUG 46953 / JCM 12243 / WAL 16351</strain>
    </source>
</reference>
<organism evidence="2 3">
    <name type="scientific">Enterocloster bolteae (strain ATCC BAA-613 / DSM 15670 / CCUG 46953 / JCM 12243 / WAL 16351)</name>
    <name type="common">Clostridium bolteae</name>
    <dbReference type="NCBI Taxonomy" id="411902"/>
    <lineage>
        <taxon>Bacteria</taxon>
        <taxon>Bacillati</taxon>
        <taxon>Bacillota</taxon>
        <taxon>Clostridia</taxon>
        <taxon>Lachnospirales</taxon>
        <taxon>Lachnospiraceae</taxon>
        <taxon>Enterocloster</taxon>
    </lineage>
</organism>
<reference evidence="2 3" key="1">
    <citation type="submission" date="2007-08" db="EMBL/GenBank/DDBJ databases">
        <authorList>
            <person name="Fulton L."/>
            <person name="Clifton S."/>
            <person name="Fulton B."/>
            <person name="Xu J."/>
            <person name="Minx P."/>
            <person name="Pepin K.H."/>
            <person name="Johnson M."/>
            <person name="Thiruvilangam P."/>
            <person name="Bhonagiri V."/>
            <person name="Nash W.E."/>
            <person name="Mardis E.R."/>
            <person name="Wilson R.K."/>
        </authorList>
    </citation>
    <scope>NUCLEOTIDE SEQUENCE [LARGE SCALE GENOMIC DNA]</scope>
    <source>
        <strain evidence="3">ATCC BAA-613 / DSM 15670 / CCUG 46953 / JCM 12243 / WAL 16351</strain>
    </source>
</reference>